<protein>
    <submittedName>
        <fullName evidence="1">DUF4865 family protein</fullName>
    </submittedName>
</protein>
<dbReference type="Pfam" id="PF16157">
    <property type="entry name" value="DUF4865"/>
    <property type="match status" value="1"/>
</dbReference>
<evidence type="ECO:0000313" key="1">
    <source>
        <dbReference type="EMBL" id="WFR94534.1"/>
    </source>
</evidence>
<dbReference type="RefSeq" id="WP_111222356.1">
    <property type="nucleotide sequence ID" value="NZ_CP117255.1"/>
</dbReference>
<organism evidence="1 2">
    <name type="scientific">Rhizobium tumorigenes</name>
    <dbReference type="NCBI Taxonomy" id="2041385"/>
    <lineage>
        <taxon>Bacteria</taxon>
        <taxon>Pseudomonadati</taxon>
        <taxon>Pseudomonadota</taxon>
        <taxon>Alphaproteobacteria</taxon>
        <taxon>Hyphomicrobiales</taxon>
        <taxon>Rhizobiaceae</taxon>
        <taxon>Rhizobium/Agrobacterium group</taxon>
        <taxon>Rhizobium</taxon>
    </lineage>
</organism>
<dbReference type="EMBL" id="CP117255">
    <property type="protein sequence ID" value="WFR94534.1"/>
    <property type="molecule type" value="Genomic_DNA"/>
</dbReference>
<dbReference type="KEGG" id="rtu:PR017_11925"/>
<proteinExistence type="predicted"/>
<sequence length="190" mass="20999">MIAMQYNFVLPADYDMDIVDRRIRDKGPLLDNFPNLVFKAYLTARKGDATTGSRDNLYAPLYVWNGVEGLNDFICGSGFAGVSAAFGRPQVNTWILWNTAIAADIRKARFATREISDIAPDADLGMMRAAGSADATADIETGAALASVSAFDPHSWKRLRFRLWREMPQAPLPTDTLGYRLGHLSLPERA</sequence>
<reference evidence="1 2" key="1">
    <citation type="journal article" date="2018" name="Sci. Rep.">
        <title>Rhizobium tumorigenes sp. nov., a novel plant tumorigenic bacterium isolated from cane gall tumors on thornless blackberry.</title>
        <authorList>
            <person name="Kuzmanovi N."/>
            <person name="Smalla K."/>
            <person name="Gronow S."/>
            <person name="PuBawska J."/>
        </authorList>
    </citation>
    <scope>NUCLEOTIDE SEQUENCE [LARGE SCALE GENOMIC DNA]</scope>
    <source>
        <strain evidence="1 2">1078</strain>
    </source>
</reference>
<reference evidence="2" key="2">
    <citation type="journal article" date="2023" name="MicrobiologyOpen">
        <title>Genomics of the tumorigenes clade of the family Rhizobiaceae and description of Rhizobium rhododendri sp. nov.</title>
        <authorList>
            <person name="Kuzmanovic N."/>
            <person name="diCenzo G.C."/>
            <person name="Bunk B."/>
            <person name="Sproeer C."/>
            <person name="Fruehling A."/>
            <person name="Neumann-Schaal M."/>
            <person name="Overmann J."/>
            <person name="Smalla K."/>
        </authorList>
    </citation>
    <scope>NUCLEOTIDE SEQUENCE [LARGE SCALE GENOMIC DNA]</scope>
    <source>
        <strain evidence="2">1078</strain>
    </source>
</reference>
<gene>
    <name evidence="1" type="ORF">PR017_11925</name>
</gene>
<accession>A0AAF1K3L2</accession>
<dbReference type="InterPro" id="IPR032349">
    <property type="entry name" value="DUF4865"/>
</dbReference>
<name>A0AAF1K3L2_9HYPH</name>
<dbReference type="AlphaFoldDB" id="A0AAF1K3L2"/>
<keyword evidence="2" id="KW-1185">Reference proteome</keyword>
<evidence type="ECO:0000313" key="2">
    <source>
        <dbReference type="Proteomes" id="UP000249499"/>
    </source>
</evidence>
<dbReference type="Proteomes" id="UP000249499">
    <property type="component" value="Chromosome"/>
</dbReference>